<dbReference type="AlphaFoldDB" id="A0A0H4X962"/>
<dbReference type="EMBL" id="CP012109">
    <property type="protein sequence ID" value="AKQ70105.1"/>
    <property type="molecule type" value="Genomic_DNA"/>
</dbReference>
<keyword evidence="2" id="KW-1133">Transmembrane helix</keyword>
<evidence type="ECO:0000313" key="4">
    <source>
        <dbReference type="Proteomes" id="UP000009026"/>
    </source>
</evidence>
<protein>
    <recommendedName>
        <fullName evidence="5">DUF2267 domain-containing protein</fullName>
    </recommendedName>
</protein>
<evidence type="ECO:0008006" key="5">
    <source>
        <dbReference type="Google" id="ProtNLM"/>
    </source>
</evidence>
<feature type="transmembrane region" description="Helical" evidence="2">
    <location>
        <begin position="71"/>
        <end position="93"/>
    </location>
</feature>
<keyword evidence="4" id="KW-1185">Reference proteome</keyword>
<feature type="transmembrane region" description="Helical" evidence="2">
    <location>
        <begin position="100"/>
        <end position="118"/>
    </location>
</feature>
<feature type="transmembrane region" description="Helical" evidence="2">
    <location>
        <begin position="190"/>
        <end position="212"/>
    </location>
</feature>
<name>A0A0H4X962_9BACT</name>
<proteinExistence type="predicted"/>
<gene>
    <name evidence="3" type="ORF">A176_007017</name>
</gene>
<dbReference type="InterPro" id="IPR018727">
    <property type="entry name" value="DUF2267"/>
</dbReference>
<reference evidence="3 4" key="1">
    <citation type="journal article" date="2016" name="PLoS ONE">
        <title>Complete Genome Sequence and Comparative Genomics of a Novel Myxobacterium Myxococcus hansupus.</title>
        <authorList>
            <person name="Sharma G."/>
            <person name="Narwani T."/>
            <person name="Subramanian S."/>
        </authorList>
    </citation>
    <scope>NUCLEOTIDE SEQUENCE [LARGE SCALE GENOMIC DNA]</scope>
    <source>
        <strain evidence="4">mixupus</strain>
    </source>
</reference>
<feature type="transmembrane region" description="Helical" evidence="2">
    <location>
        <begin position="138"/>
        <end position="156"/>
    </location>
</feature>
<accession>A0A0H4X962</accession>
<organism evidence="3 4">
    <name type="scientific">Pseudomyxococcus hansupus</name>
    <dbReference type="NCBI Taxonomy" id="1297742"/>
    <lineage>
        <taxon>Bacteria</taxon>
        <taxon>Pseudomonadati</taxon>
        <taxon>Myxococcota</taxon>
        <taxon>Myxococcia</taxon>
        <taxon>Myxococcales</taxon>
        <taxon>Cystobacterineae</taxon>
        <taxon>Myxococcaceae</taxon>
        <taxon>Pseudomyxococcus</taxon>
    </lineage>
</organism>
<evidence type="ECO:0000313" key="3">
    <source>
        <dbReference type="EMBL" id="AKQ70105.1"/>
    </source>
</evidence>
<feature type="region of interest" description="Disordered" evidence="1">
    <location>
        <begin position="311"/>
        <end position="332"/>
    </location>
</feature>
<feature type="transmembrane region" description="Helical" evidence="2">
    <location>
        <begin position="218"/>
        <end position="238"/>
    </location>
</feature>
<dbReference type="KEGG" id="mym:A176_007017"/>
<dbReference type="PATRIC" id="fig|1297742.4.peg.7117"/>
<evidence type="ECO:0000256" key="2">
    <source>
        <dbReference type="SAM" id="Phobius"/>
    </source>
</evidence>
<dbReference type="InterPro" id="IPR038282">
    <property type="entry name" value="DUF2267_sf"/>
</dbReference>
<keyword evidence="2" id="KW-0472">Membrane</keyword>
<sequence length="496" mass="54048">MSTEVSSGALPLCAFHPEASAGATCLRCGSFVCTPCTTWVMGRMYCPPCAARPEVNYLEAFRLRLWGRRDAGAWMVGLGTVMLGGLAVTAVAVGDFATGLVLLASVGVGTAFFLGKPWARLALLATPLVGMLLTAPSLGPAALLFFVPFAIALNFFRDTRSRLFFRLDVPERELHRLWNREVNNPLAKHALSLGVSSLFLPVISPMLFLFSASKLMSLAFAPMGMLAVVLGLVALWRVDLKARPPIGRRWEALGGWVWGCSHWGSGARSTCLACWSCSASRRTEDGRLFARSGGRFQRMACFPPRGPSTRGAKGAWGSGGVHAQGRPKPDTEEATVMANIREEQGAAGERQGATPSIQEQRSEARATQTYVLFLKDLEANAGIVRELAEKAAQSVLCLLEQRLMDTEVKHLEAQLPRKVKDLLKRCPRHEGKVAKKFKLEQFLAMVAEELDTTPNEAERLARAVFTTVREHISEGEADDVMGQLPADLRALWVPEA</sequence>
<dbReference type="Pfam" id="PF10025">
    <property type="entry name" value="DUF2267"/>
    <property type="match status" value="1"/>
</dbReference>
<dbReference type="Proteomes" id="UP000009026">
    <property type="component" value="Chromosome"/>
</dbReference>
<dbReference type="Gene3D" id="1.10.490.110">
    <property type="entry name" value="Uncharacterized conserved protein DUF2267"/>
    <property type="match status" value="1"/>
</dbReference>
<evidence type="ECO:0000256" key="1">
    <source>
        <dbReference type="SAM" id="MobiDB-lite"/>
    </source>
</evidence>
<dbReference type="RefSeq" id="WP_226994069.1">
    <property type="nucleotide sequence ID" value="NZ_CP012109.1"/>
</dbReference>
<dbReference type="STRING" id="1297742.A176_007017"/>
<keyword evidence="2" id="KW-0812">Transmembrane</keyword>